<dbReference type="PANTHER" id="PTHR43011">
    <property type="entry name" value="IRON-SULFUR CLUSTER ASSEMBLY 2 HOMOLOG, MITOCHONDRIAL"/>
    <property type="match status" value="1"/>
</dbReference>
<dbReference type="Proteomes" id="UP000644507">
    <property type="component" value="Unassembled WGS sequence"/>
</dbReference>
<dbReference type="GO" id="GO:0051537">
    <property type="term" value="F:2 iron, 2 sulfur cluster binding"/>
    <property type="evidence" value="ECO:0007669"/>
    <property type="project" value="UniProtKB-ARBA"/>
</dbReference>
<keyword evidence="4" id="KW-1185">Reference proteome</keyword>
<comment type="caution">
    <text evidence="3">The sequence shown here is derived from an EMBL/GenBank/DDBJ whole genome shotgun (WGS) entry which is preliminary data.</text>
</comment>
<reference evidence="3" key="1">
    <citation type="journal article" date="2014" name="Int. J. Syst. Evol. Microbiol.">
        <title>Complete genome sequence of Corynebacterium casei LMG S-19264T (=DSM 44701T), isolated from a smear-ripened cheese.</title>
        <authorList>
            <consortium name="US DOE Joint Genome Institute (JGI-PGF)"/>
            <person name="Walter F."/>
            <person name="Albersmeier A."/>
            <person name="Kalinowski J."/>
            <person name="Ruckert C."/>
        </authorList>
    </citation>
    <scope>NUCLEOTIDE SEQUENCE</scope>
    <source>
        <strain evidence="3">KCTC 12988</strain>
    </source>
</reference>
<dbReference type="InterPro" id="IPR035903">
    <property type="entry name" value="HesB-like_dom_sf"/>
</dbReference>
<organism evidence="3 4">
    <name type="scientific">Roseibacillus persicicus</name>
    <dbReference type="NCBI Taxonomy" id="454148"/>
    <lineage>
        <taxon>Bacteria</taxon>
        <taxon>Pseudomonadati</taxon>
        <taxon>Verrucomicrobiota</taxon>
        <taxon>Verrucomicrobiia</taxon>
        <taxon>Verrucomicrobiales</taxon>
        <taxon>Verrucomicrobiaceae</taxon>
        <taxon>Roseibacillus</taxon>
    </lineage>
</organism>
<dbReference type="AlphaFoldDB" id="A0A918WJE8"/>
<dbReference type="GO" id="GO:0005506">
    <property type="term" value="F:iron ion binding"/>
    <property type="evidence" value="ECO:0007669"/>
    <property type="project" value="TreeGrafter"/>
</dbReference>
<sequence length="126" mass="13124">MITLTPKAAIALKDLLQKKNAPATAGLRLAIERGGCAGLAYTMKVSEPQEGDSVVEAEGTRVLIPEDSKDFLAGSTLDFSDSLSDAGFKITNPNAARSCGCGTSFEPAEEGKKPEYDPALDGTACK</sequence>
<dbReference type="PROSITE" id="PS01152">
    <property type="entry name" value="HESB"/>
    <property type="match status" value="1"/>
</dbReference>
<reference evidence="3" key="2">
    <citation type="submission" date="2020-09" db="EMBL/GenBank/DDBJ databases">
        <authorList>
            <person name="Sun Q."/>
            <person name="Kim S."/>
        </authorList>
    </citation>
    <scope>NUCLEOTIDE SEQUENCE</scope>
    <source>
        <strain evidence="3">KCTC 12988</strain>
    </source>
</reference>
<dbReference type="GO" id="GO:0051539">
    <property type="term" value="F:4 iron, 4 sulfur cluster binding"/>
    <property type="evidence" value="ECO:0007669"/>
    <property type="project" value="TreeGrafter"/>
</dbReference>
<feature type="region of interest" description="Disordered" evidence="1">
    <location>
        <begin position="102"/>
        <end position="126"/>
    </location>
</feature>
<dbReference type="PANTHER" id="PTHR43011:SF1">
    <property type="entry name" value="IRON-SULFUR CLUSTER ASSEMBLY 2 HOMOLOG, MITOCHONDRIAL"/>
    <property type="match status" value="1"/>
</dbReference>
<name>A0A918WJE8_9BACT</name>
<dbReference type="EMBL" id="BMXI01000006">
    <property type="protein sequence ID" value="GHC51952.1"/>
    <property type="molecule type" value="Genomic_DNA"/>
</dbReference>
<gene>
    <name evidence="3" type="primary">sufA</name>
    <name evidence="3" type="ORF">GCM10007100_17820</name>
</gene>
<dbReference type="Gene3D" id="2.60.300.12">
    <property type="entry name" value="HesB-like domain"/>
    <property type="match status" value="1"/>
</dbReference>
<dbReference type="RefSeq" id="WP_189569584.1">
    <property type="nucleotide sequence ID" value="NZ_BMXI01000006.1"/>
</dbReference>
<dbReference type="InterPro" id="IPR016092">
    <property type="entry name" value="ATAP"/>
</dbReference>
<protein>
    <recommendedName>
        <fullName evidence="2">Core domain-containing protein</fullName>
    </recommendedName>
</protein>
<accession>A0A918WJE8</accession>
<dbReference type="GO" id="GO:0016226">
    <property type="term" value="P:iron-sulfur cluster assembly"/>
    <property type="evidence" value="ECO:0007669"/>
    <property type="project" value="InterPro"/>
</dbReference>
<dbReference type="SUPFAM" id="SSF89360">
    <property type="entry name" value="HesB-like domain"/>
    <property type="match status" value="1"/>
</dbReference>
<dbReference type="NCBIfam" id="TIGR00049">
    <property type="entry name" value="iron-sulfur cluster assembly accessory protein"/>
    <property type="match status" value="1"/>
</dbReference>
<evidence type="ECO:0000313" key="4">
    <source>
        <dbReference type="Proteomes" id="UP000644507"/>
    </source>
</evidence>
<evidence type="ECO:0000256" key="1">
    <source>
        <dbReference type="SAM" id="MobiDB-lite"/>
    </source>
</evidence>
<feature type="domain" description="Core" evidence="2">
    <location>
        <begin position="2"/>
        <end position="102"/>
    </location>
</feature>
<dbReference type="Pfam" id="PF01521">
    <property type="entry name" value="Fe-S_biosyn"/>
    <property type="match status" value="1"/>
</dbReference>
<evidence type="ECO:0000313" key="3">
    <source>
        <dbReference type="EMBL" id="GHC51952.1"/>
    </source>
</evidence>
<evidence type="ECO:0000259" key="2">
    <source>
        <dbReference type="Pfam" id="PF01521"/>
    </source>
</evidence>
<dbReference type="InterPro" id="IPR017870">
    <property type="entry name" value="FeS_cluster_insertion_CS"/>
</dbReference>
<dbReference type="InterPro" id="IPR000361">
    <property type="entry name" value="ATAP_core_dom"/>
</dbReference>
<proteinExistence type="predicted"/>